<dbReference type="STRING" id="525373.HMPREF0766_11202"/>
<dbReference type="Pfam" id="PF14322">
    <property type="entry name" value="SusD-like_3"/>
    <property type="match status" value="1"/>
</dbReference>
<proteinExistence type="inferred from homology"/>
<evidence type="ECO:0000256" key="2">
    <source>
        <dbReference type="ARBA" id="ARBA00006275"/>
    </source>
</evidence>
<name>D7VJN3_SPHSI</name>
<keyword evidence="9" id="KW-1185">Reference proteome</keyword>
<keyword evidence="5" id="KW-0998">Cell outer membrane</keyword>
<dbReference type="Gene3D" id="1.25.40.390">
    <property type="match status" value="1"/>
</dbReference>
<organism evidence="8 9">
    <name type="scientific">Sphingobacterium spiritivorum ATCC 33861</name>
    <dbReference type="NCBI Taxonomy" id="525373"/>
    <lineage>
        <taxon>Bacteria</taxon>
        <taxon>Pseudomonadati</taxon>
        <taxon>Bacteroidota</taxon>
        <taxon>Sphingobacteriia</taxon>
        <taxon>Sphingobacteriales</taxon>
        <taxon>Sphingobacteriaceae</taxon>
        <taxon>Sphingobacterium</taxon>
    </lineage>
</organism>
<gene>
    <name evidence="8" type="ORF">HMPREF0766_11202</name>
</gene>
<dbReference type="InterPro" id="IPR011990">
    <property type="entry name" value="TPR-like_helical_dom_sf"/>
</dbReference>
<dbReference type="AlphaFoldDB" id="D7VJN3"/>
<feature type="domain" description="SusD-like N-terminal" evidence="7">
    <location>
        <begin position="56"/>
        <end position="198"/>
    </location>
</feature>
<dbReference type="eggNOG" id="COG3193">
    <property type="taxonomic scope" value="Bacteria"/>
</dbReference>
<accession>D7VJN3</accession>
<dbReference type="GO" id="GO:0009279">
    <property type="term" value="C:cell outer membrane"/>
    <property type="evidence" value="ECO:0007669"/>
    <property type="project" value="UniProtKB-SubCell"/>
</dbReference>
<dbReference type="CDD" id="cd08977">
    <property type="entry name" value="SusD"/>
    <property type="match status" value="1"/>
</dbReference>
<dbReference type="EMBL" id="ACHA02000004">
    <property type="protein sequence ID" value="EFK59086.1"/>
    <property type="molecule type" value="Genomic_DNA"/>
</dbReference>
<keyword evidence="3" id="KW-0732">Signal</keyword>
<reference evidence="8" key="1">
    <citation type="submission" date="2010-07" db="EMBL/GenBank/DDBJ databases">
        <authorList>
            <person name="Muzny D."/>
            <person name="Qin X."/>
            <person name="Buhay C."/>
            <person name="Dugan-Rocha S."/>
            <person name="Ding Y."/>
            <person name="Chen G."/>
            <person name="Hawes A."/>
            <person name="Holder M."/>
            <person name="Jhangiani S."/>
            <person name="Johnson A."/>
            <person name="Khan Z."/>
            <person name="Li Z."/>
            <person name="Liu W."/>
            <person name="Liu X."/>
            <person name="Perez L."/>
            <person name="Shen H."/>
            <person name="Wang Q."/>
            <person name="Watt J."/>
            <person name="Xi L."/>
            <person name="Xin Y."/>
            <person name="Zhou J."/>
            <person name="Deng J."/>
            <person name="Jiang H."/>
            <person name="Liu Y."/>
            <person name="Qu J."/>
            <person name="Song X.-Z."/>
            <person name="Zhang L."/>
            <person name="Villasana D."/>
            <person name="Johnson A."/>
            <person name="Liu J."/>
            <person name="Liyanage D."/>
            <person name="Lorensuhewa L."/>
            <person name="Robinson T."/>
            <person name="Song A."/>
            <person name="Song B.-B."/>
            <person name="Dinh H."/>
            <person name="Thornton R."/>
            <person name="Coyle M."/>
            <person name="Francisco L."/>
            <person name="Jackson L."/>
            <person name="Javaid M."/>
            <person name="Korchina V."/>
            <person name="Kovar C."/>
            <person name="Mata R."/>
            <person name="Mathew T."/>
            <person name="Ngo R."/>
            <person name="Nguyen L."/>
            <person name="Nguyen N."/>
            <person name="Okwuonu G."/>
            <person name="Ongeri F."/>
            <person name="Pham C."/>
            <person name="Simmons D."/>
            <person name="Wilczek-Boney K."/>
            <person name="Hale W."/>
            <person name="Jakkamsetti A."/>
            <person name="Pham P."/>
            <person name="Ruth R."/>
            <person name="San Lucas F."/>
            <person name="Warren J."/>
            <person name="Zhang J."/>
            <person name="Zhao Z."/>
            <person name="Zhou C."/>
            <person name="Zhu D."/>
            <person name="Lee S."/>
            <person name="Bess C."/>
            <person name="Blankenburg K."/>
            <person name="Forbes L."/>
            <person name="Fu Q."/>
            <person name="Gubbala S."/>
            <person name="Hirani K."/>
            <person name="Jayaseelan J.C."/>
            <person name="Lara F."/>
            <person name="Munidasa M."/>
            <person name="Palculict T."/>
            <person name="Patil S."/>
            <person name="Pu L.-L."/>
            <person name="Saada N."/>
            <person name="Tang L."/>
            <person name="Weissenberger G."/>
            <person name="Zhu Y."/>
            <person name="Hemphill L."/>
            <person name="Shang Y."/>
            <person name="Youmans B."/>
            <person name="Ayvaz T."/>
            <person name="Ross M."/>
            <person name="Santibanez J."/>
            <person name="Aqrawi P."/>
            <person name="Gross S."/>
            <person name="Joshi V."/>
            <person name="Fowler G."/>
            <person name="Nazareth L."/>
            <person name="Reid J."/>
            <person name="Worley K."/>
            <person name="Petrosino J."/>
            <person name="Highlander S."/>
            <person name="Gibbs R."/>
        </authorList>
    </citation>
    <scope>NUCLEOTIDE SEQUENCE [LARGE SCALE GENOMIC DNA]</scope>
    <source>
        <strain evidence="8">ATCC 33861</strain>
    </source>
</reference>
<dbReference type="Proteomes" id="UP000006258">
    <property type="component" value="Unassembled WGS sequence"/>
</dbReference>
<comment type="subcellular location">
    <subcellularLocation>
        <location evidence="1">Cell outer membrane</location>
    </subcellularLocation>
</comment>
<protein>
    <submittedName>
        <fullName evidence="8">SusD family protein</fullName>
    </submittedName>
</protein>
<dbReference type="SUPFAM" id="SSF48452">
    <property type="entry name" value="TPR-like"/>
    <property type="match status" value="1"/>
</dbReference>
<sequence>MGQIAQDQFFNSETNANAAVLGAYRTMMNSFSFGQSIVIVPEFSAGHVRHSASFPEYQNFAEHKIQAINPWTANMWQAVYATINAANQIIEEVPNMTPAMITGEKKNIFVGEAKFIRALNYFFLVRAFNKVPLKLTYTKEGDNFDIPESGKEAIYTQIVNDLTEAVAALPQANPNTGDAAKGRASYWAAKALLAKVYLYQAAFTNDYKKAADLANEIITTAGFGLVTDFSTIWTTQNTNEAIFEIQFDDQATNPLAAVANDNASVLFFAKDSTIQDLYSPQDKRRAFTVKKGSKNNYFMGKFPNFSPASQNLTVIRLAEIYLIHAEAQARVDNSVSTAAYNSLKAVQDRAGVTVPISTYSNLEAFITAVQEEKEKELMFEGETWFDYSRTKLALRKYDTLTDERYLLYPIPSAQIALGTGLTQNPGY</sequence>
<comment type="caution">
    <text evidence="8">The sequence shown here is derived from an EMBL/GenBank/DDBJ whole genome shotgun (WGS) entry which is preliminary data.</text>
</comment>
<evidence type="ECO:0000256" key="5">
    <source>
        <dbReference type="ARBA" id="ARBA00023237"/>
    </source>
</evidence>
<feature type="domain" description="RagB/SusD" evidence="6">
    <location>
        <begin position="300"/>
        <end position="394"/>
    </location>
</feature>
<evidence type="ECO:0000259" key="7">
    <source>
        <dbReference type="Pfam" id="PF14322"/>
    </source>
</evidence>
<evidence type="ECO:0000256" key="3">
    <source>
        <dbReference type="ARBA" id="ARBA00022729"/>
    </source>
</evidence>
<dbReference type="Pfam" id="PF07980">
    <property type="entry name" value="SusD_RagB"/>
    <property type="match status" value="1"/>
</dbReference>
<comment type="similarity">
    <text evidence="2">Belongs to the SusD family.</text>
</comment>
<evidence type="ECO:0000256" key="1">
    <source>
        <dbReference type="ARBA" id="ARBA00004442"/>
    </source>
</evidence>
<dbReference type="InterPro" id="IPR012944">
    <property type="entry name" value="SusD_RagB_dom"/>
</dbReference>
<evidence type="ECO:0000256" key="4">
    <source>
        <dbReference type="ARBA" id="ARBA00023136"/>
    </source>
</evidence>
<evidence type="ECO:0000259" key="6">
    <source>
        <dbReference type="Pfam" id="PF07980"/>
    </source>
</evidence>
<dbReference type="HOGENOM" id="CLU_015553_1_4_10"/>
<keyword evidence="4" id="KW-0472">Membrane</keyword>
<dbReference type="InterPro" id="IPR033985">
    <property type="entry name" value="SusD-like_N"/>
</dbReference>
<evidence type="ECO:0000313" key="9">
    <source>
        <dbReference type="Proteomes" id="UP000006258"/>
    </source>
</evidence>
<evidence type="ECO:0000313" key="8">
    <source>
        <dbReference type="EMBL" id="EFK59086.1"/>
    </source>
</evidence>